<dbReference type="InterPro" id="IPR036179">
    <property type="entry name" value="Ig-like_dom_sf"/>
</dbReference>
<feature type="domain" description="Ig-like" evidence="3">
    <location>
        <begin position="127"/>
        <end position="210"/>
    </location>
</feature>
<gene>
    <name evidence="4" type="ORF">DNTS_022261</name>
</gene>
<dbReference type="PROSITE" id="PS50835">
    <property type="entry name" value="IG_LIKE"/>
    <property type="match status" value="1"/>
</dbReference>
<dbReference type="Proteomes" id="UP000316079">
    <property type="component" value="Unassembled WGS sequence"/>
</dbReference>
<reference evidence="4 5" key="1">
    <citation type="journal article" date="2019" name="Sci. Data">
        <title>Hybrid genome assembly and annotation of Danionella translucida.</title>
        <authorList>
            <person name="Kadobianskyi M."/>
            <person name="Schulze L."/>
            <person name="Schuelke M."/>
            <person name="Judkewitz B."/>
        </authorList>
    </citation>
    <scope>NUCLEOTIDE SEQUENCE [LARGE SCALE GENOMIC DNA]</scope>
    <source>
        <strain evidence="4 5">Bolton</strain>
    </source>
</reference>
<evidence type="ECO:0000313" key="4">
    <source>
        <dbReference type="EMBL" id="TRY87289.1"/>
    </source>
</evidence>
<keyword evidence="1" id="KW-0472">Membrane</keyword>
<keyword evidence="5" id="KW-1185">Reference proteome</keyword>
<comment type="caution">
    <text evidence="4">The sequence shown here is derived from an EMBL/GenBank/DDBJ whole genome shotgun (WGS) entry which is preliminary data.</text>
</comment>
<dbReference type="OrthoDB" id="8741746at2759"/>
<evidence type="ECO:0000259" key="3">
    <source>
        <dbReference type="PROSITE" id="PS50835"/>
    </source>
</evidence>
<keyword evidence="2" id="KW-0732">Signal</keyword>
<dbReference type="PANTHER" id="PTHR21063:SF4">
    <property type="entry name" value="CD48 ANTIGEN-RELATED"/>
    <property type="match status" value="1"/>
</dbReference>
<accession>A0A553QBI4</accession>
<feature type="chain" id="PRO_5021904067" description="Ig-like domain-containing protein" evidence="2">
    <location>
        <begin position="20"/>
        <end position="253"/>
    </location>
</feature>
<dbReference type="InterPro" id="IPR013106">
    <property type="entry name" value="Ig_V-set"/>
</dbReference>
<dbReference type="PANTHER" id="PTHR21063">
    <property type="entry name" value="LFA-3"/>
    <property type="match status" value="1"/>
</dbReference>
<protein>
    <recommendedName>
        <fullName evidence="3">Ig-like domain-containing protein</fullName>
    </recommendedName>
</protein>
<feature type="signal peptide" evidence="2">
    <location>
        <begin position="1"/>
        <end position="19"/>
    </location>
</feature>
<dbReference type="InterPro" id="IPR007110">
    <property type="entry name" value="Ig-like_dom"/>
</dbReference>
<dbReference type="AlphaFoldDB" id="A0A553QBI4"/>
<dbReference type="EMBL" id="SRMA01026146">
    <property type="protein sequence ID" value="TRY87289.1"/>
    <property type="molecule type" value="Genomic_DNA"/>
</dbReference>
<dbReference type="Gene3D" id="2.60.40.10">
    <property type="entry name" value="Immunoglobulins"/>
    <property type="match status" value="2"/>
</dbReference>
<name>A0A553QBI4_9TELE</name>
<feature type="transmembrane region" description="Helical" evidence="1">
    <location>
        <begin position="227"/>
        <end position="248"/>
    </location>
</feature>
<dbReference type="Pfam" id="PF07686">
    <property type="entry name" value="V-set"/>
    <property type="match status" value="1"/>
</dbReference>
<dbReference type="InterPro" id="IPR013783">
    <property type="entry name" value="Ig-like_fold"/>
</dbReference>
<evidence type="ECO:0000313" key="5">
    <source>
        <dbReference type="Proteomes" id="UP000316079"/>
    </source>
</evidence>
<organism evidence="4 5">
    <name type="scientific">Danionella cerebrum</name>
    <dbReference type="NCBI Taxonomy" id="2873325"/>
    <lineage>
        <taxon>Eukaryota</taxon>
        <taxon>Metazoa</taxon>
        <taxon>Chordata</taxon>
        <taxon>Craniata</taxon>
        <taxon>Vertebrata</taxon>
        <taxon>Euteleostomi</taxon>
        <taxon>Actinopterygii</taxon>
        <taxon>Neopterygii</taxon>
        <taxon>Teleostei</taxon>
        <taxon>Ostariophysi</taxon>
        <taxon>Cypriniformes</taxon>
        <taxon>Danionidae</taxon>
        <taxon>Danioninae</taxon>
        <taxon>Danionella</taxon>
    </lineage>
</organism>
<proteinExistence type="predicted"/>
<keyword evidence="1" id="KW-0812">Transmembrane</keyword>
<evidence type="ECO:0000256" key="2">
    <source>
        <dbReference type="SAM" id="SignalP"/>
    </source>
</evidence>
<keyword evidence="1" id="KW-1133">Transmembrane helix</keyword>
<dbReference type="FunFam" id="2.60.40.10:FF:002431">
    <property type="entry name" value="Si:ch211-222k6.3"/>
    <property type="match status" value="1"/>
</dbReference>
<evidence type="ECO:0000256" key="1">
    <source>
        <dbReference type="SAM" id="Phobius"/>
    </source>
</evidence>
<dbReference type="STRING" id="623744.A0A553QBI4"/>
<dbReference type="SUPFAM" id="SSF48726">
    <property type="entry name" value="Immunoglobulin"/>
    <property type="match status" value="2"/>
</dbReference>
<sequence>MFRYLRLVFFCVFLEGASGDAAEEKSVTEGELITLNTGVTEILNNDMILWMFGPEETRIAEIVNQKVNIYDNNGTFKDRLQMDSKTGTLTIRDIRTDHSGVYKLIIINSNALHKKFNVTVFAPLPVPSVSSRSCSSSGGSPGFSCSLLCSVDVNSVTLSWFRGDSLLSSIRVSELNSSIPLHLKQEDLKNSYSCVASNPAGSQTKHLNIRKLCPPCSDAVRVFSERLIPSLVYAVLGIISVSLLICYVKSFEK</sequence>